<dbReference type="AlphaFoldDB" id="C1L4N4"/>
<reference evidence="3 4" key="3">
    <citation type="submission" date="2019-03" db="EMBL/GenBank/DDBJ databases">
        <title>An improved genome assembly of the fluke Schistosoma japonicum.</title>
        <authorList>
            <person name="Hu W."/>
            <person name="Luo F."/>
            <person name="Yin M."/>
            <person name="Mo X."/>
            <person name="Sun C."/>
            <person name="Wu Q."/>
            <person name="Zhu B."/>
            <person name="Xiang M."/>
            <person name="Wang J."/>
            <person name="Wang Y."/>
            <person name="Zhang T."/>
            <person name="Xu B."/>
            <person name="Zheng H."/>
            <person name="Feng Z."/>
        </authorList>
    </citation>
    <scope>NUCLEOTIDE SEQUENCE [LARGE SCALE GENOMIC DNA]</scope>
    <source>
        <strain evidence="3">HuSjv2</strain>
        <tissue evidence="3">Worms</tissue>
    </source>
</reference>
<proteinExistence type="evidence at transcript level"/>
<evidence type="ECO:0000313" key="4">
    <source>
        <dbReference type="Proteomes" id="UP000311919"/>
    </source>
</evidence>
<reference evidence="2" key="2">
    <citation type="submission" date="2009-03" db="EMBL/GenBank/DDBJ databases">
        <authorList>
            <person name="Gang L."/>
        </authorList>
    </citation>
    <scope>NUCLEOTIDE SEQUENCE</scope>
    <source>
        <strain evidence="2">Anhui</strain>
    </source>
</reference>
<dbReference type="Proteomes" id="UP000311919">
    <property type="component" value="Unassembled WGS sequence"/>
</dbReference>
<accession>C1L4N4</accession>
<evidence type="ECO:0000313" key="2">
    <source>
        <dbReference type="EMBL" id="CAX69662.1"/>
    </source>
</evidence>
<dbReference type="EMBL" id="SKCS01000387">
    <property type="protein sequence ID" value="TNN09830.1"/>
    <property type="molecule type" value="Genomic_DNA"/>
</dbReference>
<evidence type="ECO:0000256" key="1">
    <source>
        <dbReference type="SAM" id="SignalP"/>
    </source>
</evidence>
<keyword evidence="4" id="KW-1185">Reference proteome</keyword>
<feature type="chain" id="PRO_5036280009" evidence="1">
    <location>
        <begin position="21"/>
        <end position="100"/>
    </location>
</feature>
<organism evidence="2">
    <name type="scientific">Schistosoma japonicum</name>
    <name type="common">Blood fluke</name>
    <dbReference type="NCBI Taxonomy" id="6182"/>
    <lineage>
        <taxon>Eukaryota</taxon>
        <taxon>Metazoa</taxon>
        <taxon>Spiralia</taxon>
        <taxon>Lophotrochozoa</taxon>
        <taxon>Platyhelminthes</taxon>
        <taxon>Trematoda</taxon>
        <taxon>Digenea</taxon>
        <taxon>Strigeidida</taxon>
        <taxon>Schistosomatoidea</taxon>
        <taxon>Schistosomatidae</taxon>
        <taxon>Schistosoma</taxon>
    </lineage>
</organism>
<sequence length="100" mass="11710">MKITIVFPIILTSLCTVAFAAESFQVCNEKLEATMKFCFQSWLRNSRKNKNLRDLRNSCMKDVYCKFRAKNCLLSAFKTQTFTNCPLVQTYIKSVNRMFK</sequence>
<evidence type="ECO:0000313" key="3">
    <source>
        <dbReference type="EMBL" id="TNN09830.1"/>
    </source>
</evidence>
<gene>
    <name evidence="3" type="ORF">EWB00_005926</name>
</gene>
<protein>
    <submittedName>
        <fullName evidence="2">Uncharacterized protein</fullName>
    </submittedName>
</protein>
<keyword evidence="1" id="KW-0732">Signal</keyword>
<dbReference type="EMBL" id="FN313928">
    <property type="protein sequence ID" value="CAX69662.1"/>
    <property type="molecule type" value="mRNA"/>
</dbReference>
<feature type="signal peptide" evidence="1">
    <location>
        <begin position="1"/>
        <end position="20"/>
    </location>
</feature>
<name>C1L4N4_SCHJA</name>
<dbReference type="OrthoDB" id="6225602at2759"/>
<reference evidence="2" key="1">
    <citation type="journal article" date="2009" name="Nature">
        <title>The Schistosoma japonicum genome reveals features of host-parasite interplay.</title>
        <authorList>
            <person name="Liu F."/>
            <person name="Zhou Y."/>
            <person name="Wang Z.Q."/>
            <person name="Lu G."/>
            <person name="Zheng H."/>
            <person name="Brindley P.J."/>
            <person name="McManus D.P."/>
            <person name="Blair D."/>
            <person name="Zhang Q.H."/>
            <person name="Zhong Y."/>
            <person name="Wang S."/>
            <person name="Han Z.G."/>
            <person name="Chen Z."/>
        </authorList>
    </citation>
    <scope>NUCLEOTIDE SEQUENCE</scope>
    <source>
        <strain evidence="2">Anhui</strain>
    </source>
</reference>